<keyword evidence="1" id="KW-0812">Transmembrane</keyword>
<evidence type="ECO:0000313" key="3">
    <source>
        <dbReference type="Proteomes" id="UP000321580"/>
    </source>
</evidence>
<comment type="caution">
    <text evidence="2">The sequence shown here is derived from an EMBL/GenBank/DDBJ whole genome shotgun (WGS) entry which is preliminary data.</text>
</comment>
<gene>
    <name evidence="2" type="ORF">FRY97_02575</name>
</gene>
<dbReference type="RefSeq" id="WP_147165861.1">
    <property type="nucleotide sequence ID" value="NZ_VOOR01000004.1"/>
</dbReference>
<sequence>MRTFRNSITSKVMAWVMILSIFIVSCDAEGHLSSSIAIDSQVQEIADFYAEQGLEISCVDIKSYLTQAREKVRSDYSQGVKTSREQLVNYLLEKAVEKGDMQPSEVSDSNIDELAVKLEKLRYYTSANSIEPMLKYLVDENDIDESDLDFLLSLERQVESNGQTPEAAIDVLNQKIEEVFTISSISSEHQEALSGAMHITKAILCDGETQAMNFASPITLSQGESSLEEVNFRCEIIECLTTYEWTLAIVYVVVTVLVIILAIFTFGLSLLLTSVIAVAVWTLSTVVTCWVIDCDEPICPDGQSPFCEGSFEFNEEDRVCVNESFPSDAFLFDGCILSPRPSTGICPPGSEGQGSNCRWECFFPIPQNLGQNEDGFFQFDYSCQ</sequence>
<dbReference type="EMBL" id="VOOR01000004">
    <property type="protein sequence ID" value="TXB68284.1"/>
    <property type="molecule type" value="Genomic_DNA"/>
</dbReference>
<dbReference type="Proteomes" id="UP000321580">
    <property type="component" value="Unassembled WGS sequence"/>
</dbReference>
<keyword evidence="3" id="KW-1185">Reference proteome</keyword>
<organism evidence="2 3">
    <name type="scientific">Phaeodactylibacter luteus</name>
    <dbReference type="NCBI Taxonomy" id="1564516"/>
    <lineage>
        <taxon>Bacteria</taxon>
        <taxon>Pseudomonadati</taxon>
        <taxon>Bacteroidota</taxon>
        <taxon>Saprospiria</taxon>
        <taxon>Saprospirales</taxon>
        <taxon>Haliscomenobacteraceae</taxon>
        <taxon>Phaeodactylibacter</taxon>
    </lineage>
</organism>
<dbReference type="PROSITE" id="PS51257">
    <property type="entry name" value="PROKAR_LIPOPROTEIN"/>
    <property type="match status" value="1"/>
</dbReference>
<protein>
    <submittedName>
        <fullName evidence="2">Uncharacterized protein</fullName>
    </submittedName>
</protein>
<name>A0A5C6S1J3_9BACT</name>
<keyword evidence="1" id="KW-1133">Transmembrane helix</keyword>
<feature type="transmembrane region" description="Helical" evidence="1">
    <location>
        <begin position="245"/>
        <end position="264"/>
    </location>
</feature>
<evidence type="ECO:0000313" key="2">
    <source>
        <dbReference type="EMBL" id="TXB68284.1"/>
    </source>
</evidence>
<keyword evidence="1" id="KW-0472">Membrane</keyword>
<accession>A0A5C6S1J3</accession>
<feature type="transmembrane region" description="Helical" evidence="1">
    <location>
        <begin position="271"/>
        <end position="293"/>
    </location>
</feature>
<reference evidence="2 3" key="1">
    <citation type="submission" date="2019-08" db="EMBL/GenBank/DDBJ databases">
        <title>Genome of Phaeodactylibacter luteus.</title>
        <authorList>
            <person name="Bowman J.P."/>
        </authorList>
    </citation>
    <scope>NUCLEOTIDE SEQUENCE [LARGE SCALE GENOMIC DNA]</scope>
    <source>
        <strain evidence="2 3">KCTC 42180</strain>
    </source>
</reference>
<evidence type="ECO:0000256" key="1">
    <source>
        <dbReference type="SAM" id="Phobius"/>
    </source>
</evidence>
<proteinExistence type="predicted"/>
<dbReference type="AlphaFoldDB" id="A0A5C6S1J3"/>